<evidence type="ECO:0000313" key="1">
    <source>
        <dbReference type="EMBL" id="BDA78072.1"/>
    </source>
</evidence>
<dbReference type="InterPro" id="IPR014718">
    <property type="entry name" value="GH-type_carb-bd"/>
</dbReference>
<dbReference type="EMBL" id="AP025028">
    <property type="protein sequence ID" value="BDA78072.1"/>
    <property type="molecule type" value="Genomic_DNA"/>
</dbReference>
<organism evidence="1 2">
    <name type="scientific">Leptospira kobayashii</name>
    <dbReference type="NCBI Taxonomy" id="1917830"/>
    <lineage>
        <taxon>Bacteria</taxon>
        <taxon>Pseudomonadati</taxon>
        <taxon>Spirochaetota</taxon>
        <taxon>Spirochaetia</taxon>
        <taxon>Leptospirales</taxon>
        <taxon>Leptospiraceae</taxon>
        <taxon>Leptospira</taxon>
    </lineage>
</organism>
<dbReference type="Gene3D" id="2.70.98.10">
    <property type="match status" value="1"/>
</dbReference>
<dbReference type="InterPro" id="IPR011013">
    <property type="entry name" value="Gal_mutarotase_sf_dom"/>
</dbReference>
<evidence type="ECO:0000313" key="2">
    <source>
        <dbReference type="Proteomes" id="UP000245263"/>
    </source>
</evidence>
<reference evidence="1 2" key="1">
    <citation type="submission" date="2021-08" db="EMBL/GenBank/DDBJ databases">
        <title>Complete genome sequence of Leptospira kobayashii strain E30.</title>
        <authorList>
            <person name="Nakao R."/>
            <person name="Nakamura S."/>
            <person name="Masuzawa T."/>
            <person name="Koizumi N."/>
        </authorList>
    </citation>
    <scope>NUCLEOTIDE SEQUENCE [LARGE SCALE GENOMIC DNA]</scope>
    <source>
        <strain evidence="1 2">E30</strain>
    </source>
</reference>
<accession>A0ABN6KF77</accession>
<dbReference type="SUPFAM" id="SSF74650">
    <property type="entry name" value="Galactose mutarotase-like"/>
    <property type="match status" value="1"/>
</dbReference>
<gene>
    <name evidence="1" type="ORF">LPTSP3_g10020</name>
</gene>
<keyword evidence="2" id="KW-1185">Reference proteome</keyword>
<sequence length="287" mass="32990">MPDSGGQWIDLVLSSPVDFSPLSVIAGHKSPDPFFASGSFLMFPWVNRLEPNPWAIAPFYPSTHWLTDGNGVSLHGLFHNLNRKIISESYSDASSEVSFGFELPNEWKNSFLEFIELKETYILTDHELKIRYQVTNRSEEDFSFALGIHPYFRWGNEENIDDLYLFGTGFYEVKLGDFLLPEKIFKDTIRMEEETKLEGKSYDSLFKAKDGDSESSYFGFFSMNRKERVLVGGGSFYQVYIPGDRKSIAIEPMTSTGNFLHFSESNPVVLPKKEQKTVEFFIRMESF</sequence>
<protein>
    <submittedName>
        <fullName evidence="1">Aldose 1-epimerase</fullName>
    </submittedName>
</protein>
<dbReference type="Proteomes" id="UP000245263">
    <property type="component" value="Chromosome 1"/>
</dbReference>
<name>A0ABN6KF77_9LEPT</name>
<dbReference type="Pfam" id="PF01263">
    <property type="entry name" value="Aldose_epim"/>
    <property type="match status" value="1"/>
</dbReference>
<dbReference type="CDD" id="cd01081">
    <property type="entry name" value="Aldose_epim"/>
    <property type="match status" value="1"/>
</dbReference>
<proteinExistence type="predicted"/>
<dbReference type="InterPro" id="IPR008183">
    <property type="entry name" value="Aldose_1/G6P_1-epimerase"/>
</dbReference>